<proteinExistence type="predicted"/>
<reference evidence="2" key="1">
    <citation type="submission" date="2021-06" db="EMBL/GenBank/DDBJ databases">
        <authorList>
            <person name="Kallberg Y."/>
            <person name="Tangrot J."/>
            <person name="Rosling A."/>
        </authorList>
    </citation>
    <scope>NUCLEOTIDE SEQUENCE</scope>
    <source>
        <strain evidence="2">MA453B</strain>
    </source>
</reference>
<evidence type="ECO:0000313" key="2">
    <source>
        <dbReference type="EMBL" id="CAG8517055.1"/>
    </source>
</evidence>
<gene>
    <name evidence="2" type="ORF">DERYTH_LOCUS3679</name>
</gene>
<keyword evidence="1" id="KW-0472">Membrane</keyword>
<evidence type="ECO:0000313" key="3">
    <source>
        <dbReference type="Proteomes" id="UP000789405"/>
    </source>
</evidence>
<evidence type="ECO:0000256" key="1">
    <source>
        <dbReference type="SAM" id="Phobius"/>
    </source>
</evidence>
<feature type="transmembrane region" description="Helical" evidence="1">
    <location>
        <begin position="52"/>
        <end position="75"/>
    </location>
</feature>
<accession>A0A9N9A4Q2</accession>
<keyword evidence="1" id="KW-0812">Transmembrane</keyword>
<dbReference type="AlphaFoldDB" id="A0A9N9A4Q2"/>
<dbReference type="EMBL" id="CAJVPY010001328">
    <property type="protein sequence ID" value="CAG8517055.1"/>
    <property type="molecule type" value="Genomic_DNA"/>
</dbReference>
<keyword evidence="1" id="KW-1133">Transmembrane helix</keyword>
<dbReference type="Proteomes" id="UP000789405">
    <property type="component" value="Unassembled WGS sequence"/>
</dbReference>
<sequence length="79" mass="8694">MESLLVGAIVCDVVAYWSHHSWCRACWGRHSFRCLLKPSFVNYSSLDSVTFFGGPSFVVLLSLSGVFAFVASVSLKSDD</sequence>
<keyword evidence="3" id="KW-1185">Reference proteome</keyword>
<comment type="caution">
    <text evidence="2">The sequence shown here is derived from an EMBL/GenBank/DDBJ whole genome shotgun (WGS) entry which is preliminary data.</text>
</comment>
<protein>
    <submittedName>
        <fullName evidence="2">16449_t:CDS:1</fullName>
    </submittedName>
</protein>
<organism evidence="2 3">
    <name type="scientific">Dentiscutata erythropus</name>
    <dbReference type="NCBI Taxonomy" id="1348616"/>
    <lineage>
        <taxon>Eukaryota</taxon>
        <taxon>Fungi</taxon>
        <taxon>Fungi incertae sedis</taxon>
        <taxon>Mucoromycota</taxon>
        <taxon>Glomeromycotina</taxon>
        <taxon>Glomeromycetes</taxon>
        <taxon>Diversisporales</taxon>
        <taxon>Gigasporaceae</taxon>
        <taxon>Dentiscutata</taxon>
    </lineage>
</organism>
<name>A0A9N9A4Q2_9GLOM</name>